<dbReference type="EMBL" id="VMNW02000017">
    <property type="protein sequence ID" value="KAA9161321.1"/>
    <property type="molecule type" value="Genomic_DNA"/>
</dbReference>
<accession>A0A5N0V8I9</accession>
<keyword evidence="2" id="KW-1185">Reference proteome</keyword>
<gene>
    <name evidence="1" type="ORF">FPZ12_014320</name>
</gene>
<protein>
    <submittedName>
        <fullName evidence="1">Uncharacterized protein</fullName>
    </submittedName>
</protein>
<dbReference type="OrthoDB" id="3694546at2"/>
<evidence type="ECO:0000313" key="1">
    <source>
        <dbReference type="EMBL" id="KAA9161321.1"/>
    </source>
</evidence>
<dbReference type="AlphaFoldDB" id="A0A5N0V8I9"/>
<dbReference type="RefSeq" id="WP_144757680.1">
    <property type="nucleotide sequence ID" value="NZ_VMNW02000017.1"/>
</dbReference>
<proteinExistence type="predicted"/>
<sequence>MTDDDRLEMDPTETSKRLARLQAAGEDLQTAWQRIRGQIENPGKVNLGPLGAQFMSKYPDVKDAYFKVMDGNGTSDSPAFGEKYRQWAEFGDQCVTLYRETEERAAEEYGR</sequence>
<organism evidence="1 2">
    <name type="scientific">Amycolatopsis acidicola</name>
    <dbReference type="NCBI Taxonomy" id="2596893"/>
    <lineage>
        <taxon>Bacteria</taxon>
        <taxon>Bacillati</taxon>
        <taxon>Actinomycetota</taxon>
        <taxon>Actinomycetes</taxon>
        <taxon>Pseudonocardiales</taxon>
        <taxon>Pseudonocardiaceae</taxon>
        <taxon>Amycolatopsis</taxon>
    </lineage>
</organism>
<evidence type="ECO:0000313" key="2">
    <source>
        <dbReference type="Proteomes" id="UP000319769"/>
    </source>
</evidence>
<name>A0A5N0V8I9_9PSEU</name>
<comment type="caution">
    <text evidence="1">The sequence shown here is derived from an EMBL/GenBank/DDBJ whole genome shotgun (WGS) entry which is preliminary data.</text>
</comment>
<reference evidence="1" key="1">
    <citation type="submission" date="2019-09" db="EMBL/GenBank/DDBJ databases">
        <authorList>
            <person name="Teo W.F.A."/>
            <person name="Duangmal K."/>
        </authorList>
    </citation>
    <scope>NUCLEOTIDE SEQUENCE [LARGE SCALE GENOMIC DNA]</scope>
    <source>
        <strain evidence="1">K81G1</strain>
    </source>
</reference>
<dbReference type="Proteomes" id="UP000319769">
    <property type="component" value="Unassembled WGS sequence"/>
</dbReference>